<dbReference type="PANTHER" id="PTHR15830:SF10">
    <property type="entry name" value="TELOMERE LENGTH REGULATION PROTEIN TEL2 HOMOLOG"/>
    <property type="match status" value="1"/>
</dbReference>
<dbReference type="OrthoDB" id="10258062at2759"/>
<feature type="compositionally biased region" description="Polar residues" evidence="2">
    <location>
        <begin position="261"/>
        <end position="271"/>
    </location>
</feature>
<feature type="region of interest" description="Disordered" evidence="2">
    <location>
        <begin position="302"/>
        <end position="359"/>
    </location>
</feature>
<keyword evidence="5" id="KW-1185">Reference proteome</keyword>
<feature type="region of interest" description="Disordered" evidence="2">
    <location>
        <begin position="730"/>
        <end position="749"/>
    </location>
</feature>
<comment type="similarity">
    <text evidence="1">Belongs to the TEL2 family.</text>
</comment>
<feature type="region of interest" description="Disordered" evidence="2">
    <location>
        <begin position="1509"/>
        <end position="1573"/>
    </location>
</feature>
<evidence type="ECO:0000313" key="4">
    <source>
        <dbReference type="EMBL" id="KAG0317367.1"/>
    </source>
</evidence>
<dbReference type="GO" id="GO:0051083">
    <property type="term" value="P:'de novo' cotranslational protein folding"/>
    <property type="evidence" value="ECO:0007669"/>
    <property type="project" value="TreeGrafter"/>
</dbReference>
<dbReference type="EMBL" id="JAAAIN010000247">
    <property type="protein sequence ID" value="KAG0317367.1"/>
    <property type="molecule type" value="Genomic_DNA"/>
</dbReference>
<dbReference type="Pfam" id="PF10193">
    <property type="entry name" value="Telomere_reg-2"/>
    <property type="match status" value="1"/>
</dbReference>
<accession>A0A9P6RF97</accession>
<feature type="compositionally biased region" description="Acidic residues" evidence="2">
    <location>
        <begin position="1517"/>
        <end position="1527"/>
    </location>
</feature>
<proteinExistence type="inferred from homology"/>
<reference evidence="4" key="1">
    <citation type="journal article" date="2020" name="Fungal Divers.">
        <title>Resolving the Mortierellaceae phylogeny through synthesis of multi-gene phylogenetics and phylogenomics.</title>
        <authorList>
            <person name="Vandepol N."/>
            <person name="Liber J."/>
            <person name="Desiro A."/>
            <person name="Na H."/>
            <person name="Kennedy M."/>
            <person name="Barry K."/>
            <person name="Grigoriev I.V."/>
            <person name="Miller A.N."/>
            <person name="O'Donnell K."/>
            <person name="Stajich J.E."/>
            <person name="Bonito G."/>
        </authorList>
    </citation>
    <scope>NUCLEOTIDE SEQUENCE</scope>
    <source>
        <strain evidence="4">NVP60</strain>
    </source>
</reference>
<dbReference type="InterPro" id="IPR051970">
    <property type="entry name" value="TEL2_Regulation"/>
</dbReference>
<dbReference type="InterPro" id="IPR038528">
    <property type="entry name" value="TEL2_C_sf"/>
</dbReference>
<dbReference type="GO" id="GO:0005829">
    <property type="term" value="C:cytosol"/>
    <property type="evidence" value="ECO:0007669"/>
    <property type="project" value="TreeGrafter"/>
</dbReference>
<dbReference type="Gene3D" id="1.25.40.720">
    <property type="entry name" value="Telomere length regulation protein 2, C-terminal domain"/>
    <property type="match status" value="2"/>
</dbReference>
<feature type="region of interest" description="Disordered" evidence="2">
    <location>
        <begin position="67"/>
        <end position="111"/>
    </location>
</feature>
<name>A0A9P6RF97_9FUNG</name>
<dbReference type="InterPro" id="IPR019337">
    <property type="entry name" value="Telomere_length_regulation_dom"/>
</dbReference>
<dbReference type="PANTHER" id="PTHR15830">
    <property type="entry name" value="TELOMERE LENGTH REGULATION PROTEIN TEL2 FAMILY MEMBER"/>
    <property type="match status" value="1"/>
</dbReference>
<evidence type="ECO:0000256" key="2">
    <source>
        <dbReference type="SAM" id="MobiDB-lite"/>
    </source>
</evidence>
<dbReference type="InterPro" id="IPR032675">
    <property type="entry name" value="LRR_dom_sf"/>
</dbReference>
<dbReference type="GO" id="GO:0042162">
    <property type="term" value="F:telomeric DNA binding"/>
    <property type="evidence" value="ECO:0007669"/>
    <property type="project" value="TreeGrafter"/>
</dbReference>
<sequence length="1981" mass="218345">MQDHLHRQLSREQSPVLGTEIGRGVFICNGSNYNTEYLYSGVSCHSNCVQQAMALALHSQPAPMALTSGFSLDPDRPLHRRRTSSTTIRPAQSTTPSATMNRSLSTTGTINTPSLRRYGEWIDAADEMYESEMTENGQHRDNFDNAIHLSPPFQLLLVSRRFADAAVHSLHRNLVFHGHDPYQVESVLCTLFKDDGLLDQDQSRLTSLGNVDELNEERLMKEEDEEEAVRDNNGKDRLARAQDTSRSHGVDVKSGPAGNVRATNNGSNSDKSLWQLGGEQRAPMSWIESLNHSLKRFSRLQGGTTEVDEASKNTEAEPYKVSVPSGNSWSVGEGGGEGGRKRCAFGTSRRGGGNSQDEPLRMNLSESRWTYRRYARRVVLNFAHPQASPQLLVRALECIGSRCRGQIQALDLHANEKMQDSGLESPEELTRLFGSGFSKLKYLRLQGGFVDNQLLYALLSNLTPPTPNQSPDATHGGTGDRWKSFAEPRLRSSTLASSVEPCCLSQVFLGPGSVTDSAVERLIDVAGKALEVFTVTSCVDVGGGALASLLTKCPKLRVLAVHRSLARDRDLLEGLGIPLESAIPGPQQHQQVHSLHLFQSPQQQESTNSNDGEGAPPQIVRKTIVAPLERLELGTVKLTCVAITEILKATCKTLRFVVLETQHFSDGLLRNVVSPLCRRLEGLHFDDPEQVQRLQQQMQGLGFSAGRRGPHLPRNQIVFGRSGRSFYSDPGRYHRSQAQSHNNYSPSFRTQHHLGQESVFGSTTAERQRGDRDTRLKKVSAWLGETTTDEWVTFGDCALWSSAASPAVSYDNGGANGPPGSRFPFQHRQYGQPLHQIYHKPALAMGNTFIHGFNHHHRHQSTSTGFLGDSDELLDRYRVARETVDEVQEALSKLESFTVMELDFILERKGLYEAQLLMRQDDIWVQTTTTGTMANARDSEAISAYLSDLQTQVRAPSPALSTVIRVLAEPLSFLGFLPTQQQSPSTNATLDSLPSWSGPMEPTTARRMYFAQYLLPNYLEFILDSITVDWLSALPSSEQTGLFDTYFIPTLAAQRTASACRSNSLDFSVAAAMALVSLQTLVGRVNQRFSENHSFLNKTILRLLKKLLEEYSLLDYFKASYQIGSAVGSRYSQQPSVTTSAVQANWDSFLSKLFSIPTRISNAFGASRRFSNNSSDRADLEQCFQEAVFFEQQTAQLQECVSTLSDLEVDGRRQHAKAFGVVISKLLRLGFGQKVVKSVVSTLWDKDAPTDTLGWKLALTCSTSTTAQTFLTALTEYLNGNQLKSSRLYSSAENNTGSSRQEVLKAAHLLFSLGYGEGEERNDMVEEILFRGRVYGSGILRALICIQSGWPIGVKSSKDSALAHTFMRALTIWSDTMLVNHASMEYQKYISYQLLLMIGYFNTSTLLEMDAIPIFGNGVGNWLELEIFNRKQIGLIVAEEFSKAVDTIGSPADFGLDGVDSDVKFARSLVQLKDGTHSYQSQPQTAKADAAASEEKRAQAILGFDSARGGAQVSELTDSDDDEDPDAAADTFPRSHRQQSDGESSDDDDDDLRPYEMEDESEPDEDIGATKKPKVAPPLYLRDLITYIRADEDREKTEIGLQTGAELIRRKVGSLELEEHAEDLANSFVHLQDTFDTPAFYKLRESALIALVVSSPLLVSGVLTFQFYEKKNSLGQRLNILTALALGAQELSGFDQSTLLAPKGQSGSTSKNSNPATASTILVAQRPTFNNITSTISLSRTRRFSQKSNIEASRPAPKANAFANLAPVFLGGLLGRWGGNRGAGAERGYDALQRAPVMVLKKFVVTLGVLVHYSGNSPHLLPMTRELFQFLLALRYHTPPSQPSPSSFGGIKAHPPALDSLSSMLSGTTLATPTITSLKLPSEAGLSSNLTSSPSIPTGVPFNADLVESLLFDLLILLTPASGTLSDDLLLHEFYVEIMETQQWAMELWDSQKLEQGSNDKARMYCAALLQRCFELMKVST</sequence>
<evidence type="ECO:0000259" key="3">
    <source>
        <dbReference type="Pfam" id="PF10193"/>
    </source>
</evidence>
<feature type="domain" description="Telomere length regulation protein conserved" evidence="3">
    <location>
        <begin position="1578"/>
        <end position="1688"/>
    </location>
</feature>
<feature type="compositionally biased region" description="Polar residues" evidence="2">
    <location>
        <begin position="736"/>
        <end position="749"/>
    </location>
</feature>
<gene>
    <name evidence="4" type="primary">TEL2</name>
    <name evidence="4" type="ORF">BGZ97_005485</name>
</gene>
<dbReference type="Gene3D" id="3.80.10.10">
    <property type="entry name" value="Ribonuclease Inhibitor"/>
    <property type="match status" value="1"/>
</dbReference>
<feature type="region of interest" description="Disordered" evidence="2">
    <location>
        <begin position="220"/>
        <end position="271"/>
    </location>
</feature>
<feature type="compositionally biased region" description="Basic and acidic residues" evidence="2">
    <location>
        <begin position="229"/>
        <end position="251"/>
    </location>
</feature>
<feature type="compositionally biased region" description="Acidic residues" evidence="2">
    <location>
        <begin position="1543"/>
        <end position="1567"/>
    </location>
</feature>
<dbReference type="Proteomes" id="UP000823405">
    <property type="component" value="Unassembled WGS sequence"/>
</dbReference>
<evidence type="ECO:0000313" key="5">
    <source>
        <dbReference type="Proteomes" id="UP000823405"/>
    </source>
</evidence>
<comment type="caution">
    <text evidence="4">The sequence shown here is derived from an EMBL/GenBank/DDBJ whole genome shotgun (WGS) entry which is preliminary data.</text>
</comment>
<organism evidence="4 5">
    <name type="scientific">Linnemannia gamsii</name>
    <dbReference type="NCBI Taxonomy" id="64522"/>
    <lineage>
        <taxon>Eukaryota</taxon>
        <taxon>Fungi</taxon>
        <taxon>Fungi incertae sedis</taxon>
        <taxon>Mucoromycota</taxon>
        <taxon>Mortierellomycotina</taxon>
        <taxon>Mortierellomycetes</taxon>
        <taxon>Mortierellales</taxon>
        <taxon>Mortierellaceae</taxon>
        <taxon>Linnemannia</taxon>
    </lineage>
</organism>
<feature type="compositionally biased region" description="Polar residues" evidence="2">
    <location>
        <begin position="84"/>
        <end position="111"/>
    </location>
</feature>
<dbReference type="GO" id="GO:0051879">
    <property type="term" value="F:Hsp90 protein binding"/>
    <property type="evidence" value="ECO:0007669"/>
    <property type="project" value="TreeGrafter"/>
</dbReference>
<feature type="compositionally biased region" description="Basic and acidic residues" evidence="2">
    <location>
        <begin position="309"/>
        <end position="318"/>
    </location>
</feature>
<evidence type="ECO:0000256" key="1">
    <source>
        <dbReference type="ARBA" id="ARBA00006133"/>
    </source>
</evidence>
<protein>
    <submittedName>
        <fullName evidence="4">Telomere binding protein</fullName>
    </submittedName>
</protein>